<dbReference type="InterPro" id="IPR052739">
    <property type="entry name" value="FAAH2"/>
</dbReference>
<dbReference type="Proteomes" id="UP000792457">
    <property type="component" value="Unassembled WGS sequence"/>
</dbReference>
<dbReference type="InterPro" id="IPR023631">
    <property type="entry name" value="Amidase_dom"/>
</dbReference>
<evidence type="ECO:0000259" key="1">
    <source>
        <dbReference type="Pfam" id="PF01425"/>
    </source>
</evidence>
<protein>
    <recommendedName>
        <fullName evidence="1">Amidase domain-containing protein</fullName>
    </recommendedName>
</protein>
<dbReference type="SUPFAM" id="SSF75304">
    <property type="entry name" value="Amidase signature (AS) enzymes"/>
    <property type="match status" value="1"/>
</dbReference>
<feature type="domain" description="Amidase" evidence="1">
    <location>
        <begin position="34"/>
        <end position="117"/>
    </location>
</feature>
<organism evidence="2 3">
    <name type="scientific">Ladona fulva</name>
    <name type="common">Scarce chaser dragonfly</name>
    <name type="synonym">Libellula fulva</name>
    <dbReference type="NCBI Taxonomy" id="123851"/>
    <lineage>
        <taxon>Eukaryota</taxon>
        <taxon>Metazoa</taxon>
        <taxon>Ecdysozoa</taxon>
        <taxon>Arthropoda</taxon>
        <taxon>Hexapoda</taxon>
        <taxon>Insecta</taxon>
        <taxon>Pterygota</taxon>
        <taxon>Palaeoptera</taxon>
        <taxon>Odonata</taxon>
        <taxon>Epiprocta</taxon>
        <taxon>Anisoptera</taxon>
        <taxon>Libelluloidea</taxon>
        <taxon>Libellulidae</taxon>
        <taxon>Ladona</taxon>
    </lineage>
</organism>
<reference evidence="2" key="1">
    <citation type="submission" date="2013-04" db="EMBL/GenBank/DDBJ databases">
        <authorList>
            <person name="Qu J."/>
            <person name="Murali S.C."/>
            <person name="Bandaranaike D."/>
            <person name="Bellair M."/>
            <person name="Blankenburg K."/>
            <person name="Chao H."/>
            <person name="Dinh H."/>
            <person name="Doddapaneni H."/>
            <person name="Downs B."/>
            <person name="Dugan-Rocha S."/>
            <person name="Elkadiri S."/>
            <person name="Gnanaolivu R.D."/>
            <person name="Hernandez B."/>
            <person name="Javaid M."/>
            <person name="Jayaseelan J.C."/>
            <person name="Lee S."/>
            <person name="Li M."/>
            <person name="Ming W."/>
            <person name="Munidasa M."/>
            <person name="Muniz J."/>
            <person name="Nguyen L."/>
            <person name="Ongeri F."/>
            <person name="Osuji N."/>
            <person name="Pu L.-L."/>
            <person name="Puazo M."/>
            <person name="Qu C."/>
            <person name="Quiroz J."/>
            <person name="Raj R."/>
            <person name="Weissenberger G."/>
            <person name="Xin Y."/>
            <person name="Zou X."/>
            <person name="Han Y."/>
            <person name="Richards S."/>
            <person name="Worley K."/>
            <person name="Muzny D."/>
            <person name="Gibbs R."/>
        </authorList>
    </citation>
    <scope>NUCLEOTIDE SEQUENCE</scope>
    <source>
        <strain evidence="2">Sampled in the wild</strain>
    </source>
</reference>
<accession>A0A8K0KBJ9</accession>
<evidence type="ECO:0000313" key="2">
    <source>
        <dbReference type="EMBL" id="KAG8231368.1"/>
    </source>
</evidence>
<sequence length="137" mass="14935">MLCMSKHTFIALATGISEKLGVQYGSKEHTRLIEACDHMYKDFQDILEDDGILLYPTHPTAAPYHNEPVFKPLNFAYTAIINVLGFPATHIPLGLNTKGLPIGIQAVGGMNKDHQCLAVACELEKAFGGWVPPSISV</sequence>
<gene>
    <name evidence="2" type="ORF">J437_LFUL008916</name>
</gene>
<keyword evidence="3" id="KW-1185">Reference proteome</keyword>
<dbReference type="AlphaFoldDB" id="A0A8K0KBJ9"/>
<reference evidence="2" key="2">
    <citation type="submission" date="2017-10" db="EMBL/GenBank/DDBJ databases">
        <title>Ladona fulva Genome sequencing and assembly.</title>
        <authorList>
            <person name="Murali S."/>
            <person name="Richards S."/>
            <person name="Bandaranaike D."/>
            <person name="Bellair M."/>
            <person name="Blankenburg K."/>
            <person name="Chao H."/>
            <person name="Dinh H."/>
            <person name="Doddapaneni H."/>
            <person name="Dugan-Rocha S."/>
            <person name="Elkadiri S."/>
            <person name="Gnanaolivu R."/>
            <person name="Hernandez B."/>
            <person name="Skinner E."/>
            <person name="Javaid M."/>
            <person name="Lee S."/>
            <person name="Li M."/>
            <person name="Ming W."/>
            <person name="Munidasa M."/>
            <person name="Muniz J."/>
            <person name="Nguyen L."/>
            <person name="Hughes D."/>
            <person name="Osuji N."/>
            <person name="Pu L.-L."/>
            <person name="Puazo M."/>
            <person name="Qu C."/>
            <person name="Quiroz J."/>
            <person name="Raj R."/>
            <person name="Weissenberger G."/>
            <person name="Xin Y."/>
            <person name="Zou X."/>
            <person name="Han Y."/>
            <person name="Worley K."/>
            <person name="Muzny D."/>
            <person name="Gibbs R."/>
        </authorList>
    </citation>
    <scope>NUCLEOTIDE SEQUENCE</scope>
    <source>
        <strain evidence="2">Sampled in the wild</strain>
    </source>
</reference>
<dbReference type="Pfam" id="PF01425">
    <property type="entry name" value="Amidase"/>
    <property type="match status" value="1"/>
</dbReference>
<dbReference type="Gene3D" id="3.90.1300.10">
    <property type="entry name" value="Amidase signature (AS) domain"/>
    <property type="match status" value="1"/>
</dbReference>
<dbReference type="PANTHER" id="PTHR43372:SF4">
    <property type="entry name" value="FATTY-ACID AMIDE HYDROLASE 2"/>
    <property type="match status" value="1"/>
</dbReference>
<evidence type="ECO:0000313" key="3">
    <source>
        <dbReference type="Proteomes" id="UP000792457"/>
    </source>
</evidence>
<name>A0A8K0KBJ9_LADFU</name>
<dbReference type="GO" id="GO:0012505">
    <property type="term" value="C:endomembrane system"/>
    <property type="evidence" value="ECO:0007669"/>
    <property type="project" value="TreeGrafter"/>
</dbReference>
<dbReference type="PANTHER" id="PTHR43372">
    <property type="entry name" value="FATTY-ACID AMIDE HYDROLASE"/>
    <property type="match status" value="1"/>
</dbReference>
<proteinExistence type="predicted"/>
<dbReference type="EMBL" id="KZ308553">
    <property type="protein sequence ID" value="KAG8231368.1"/>
    <property type="molecule type" value="Genomic_DNA"/>
</dbReference>
<dbReference type="InterPro" id="IPR036928">
    <property type="entry name" value="AS_sf"/>
</dbReference>
<dbReference type="OrthoDB" id="6428749at2759"/>
<comment type="caution">
    <text evidence="2">The sequence shown here is derived from an EMBL/GenBank/DDBJ whole genome shotgun (WGS) entry which is preliminary data.</text>
</comment>